<evidence type="ECO:0000313" key="3">
    <source>
        <dbReference type="EMBL" id="KAG0490953.1"/>
    </source>
</evidence>
<evidence type="ECO:0000256" key="2">
    <source>
        <dbReference type="SAM" id="Phobius"/>
    </source>
</evidence>
<proteinExistence type="predicted"/>
<name>A0A835RRN1_VANPL</name>
<evidence type="ECO:0000313" key="4">
    <source>
        <dbReference type="Proteomes" id="UP000639772"/>
    </source>
</evidence>
<sequence>MNPSKVDAYDQAPPTSAGFPLNQTNKFYPPSESAPSFRLRSDQPLIAWSTGLYNCCDDKSICCLTCCCPCITFGKIADIVDRGSSSCGTSSALYALICVMTGGHCIYSCFYRSKMRAQYSLRQAPCTDCIVHCCCEPCALCQEYRELKRRGFNMRIGWQANMERQGIVTTTVPPSIEGDMSR</sequence>
<comment type="caution">
    <text evidence="3">The sequence shown here is derived from an EMBL/GenBank/DDBJ whole genome shotgun (WGS) entry which is preliminary data.</text>
</comment>
<keyword evidence="2" id="KW-0812">Transmembrane</keyword>
<protein>
    <submittedName>
        <fullName evidence="3">Uncharacterized protein</fullName>
    </submittedName>
</protein>
<keyword evidence="2" id="KW-1133">Transmembrane helix</keyword>
<dbReference type="InterPro" id="IPR006461">
    <property type="entry name" value="PLAC_motif_containing"/>
</dbReference>
<dbReference type="PANTHER" id="PTHR15907">
    <property type="entry name" value="DUF614 FAMILY PROTEIN-RELATED"/>
    <property type="match status" value="1"/>
</dbReference>
<dbReference type="Pfam" id="PF04749">
    <property type="entry name" value="PLAC8"/>
    <property type="match status" value="1"/>
</dbReference>
<evidence type="ECO:0000256" key="1">
    <source>
        <dbReference type="SAM" id="MobiDB-lite"/>
    </source>
</evidence>
<feature type="transmembrane region" description="Helical" evidence="2">
    <location>
        <begin position="92"/>
        <end position="111"/>
    </location>
</feature>
<dbReference type="EMBL" id="JADCNM010000003">
    <property type="protein sequence ID" value="KAG0490953.1"/>
    <property type="molecule type" value="Genomic_DNA"/>
</dbReference>
<keyword evidence="2" id="KW-0472">Membrane</keyword>
<dbReference type="Proteomes" id="UP000639772">
    <property type="component" value="Chromosome 3"/>
</dbReference>
<dbReference type="AlphaFoldDB" id="A0A835RRN1"/>
<organism evidence="3 4">
    <name type="scientific">Vanilla planifolia</name>
    <name type="common">Vanilla</name>
    <dbReference type="NCBI Taxonomy" id="51239"/>
    <lineage>
        <taxon>Eukaryota</taxon>
        <taxon>Viridiplantae</taxon>
        <taxon>Streptophyta</taxon>
        <taxon>Embryophyta</taxon>
        <taxon>Tracheophyta</taxon>
        <taxon>Spermatophyta</taxon>
        <taxon>Magnoliopsida</taxon>
        <taxon>Liliopsida</taxon>
        <taxon>Asparagales</taxon>
        <taxon>Orchidaceae</taxon>
        <taxon>Vanilloideae</taxon>
        <taxon>Vanilleae</taxon>
        <taxon>Vanilla</taxon>
    </lineage>
</organism>
<gene>
    <name evidence="3" type="ORF">HPP92_007816</name>
</gene>
<accession>A0A835RRN1</accession>
<dbReference type="OrthoDB" id="1045822at2759"/>
<reference evidence="3 4" key="1">
    <citation type="journal article" date="2020" name="Nat. Food">
        <title>A phased Vanilla planifolia genome enables genetic improvement of flavour and production.</title>
        <authorList>
            <person name="Hasing T."/>
            <person name="Tang H."/>
            <person name="Brym M."/>
            <person name="Khazi F."/>
            <person name="Huang T."/>
            <person name="Chambers A.H."/>
        </authorList>
    </citation>
    <scope>NUCLEOTIDE SEQUENCE [LARGE SCALE GENOMIC DNA]</scope>
    <source>
        <tissue evidence="3">Leaf</tissue>
    </source>
</reference>
<feature type="region of interest" description="Disordered" evidence="1">
    <location>
        <begin position="1"/>
        <end position="24"/>
    </location>
</feature>
<dbReference type="NCBIfam" id="TIGR01571">
    <property type="entry name" value="A_thal_Cys_rich"/>
    <property type="match status" value="1"/>
</dbReference>